<organism evidence="2 3">
    <name type="scientific">Pseudobutyrivibrio ruminis</name>
    <dbReference type="NCBI Taxonomy" id="46206"/>
    <lineage>
        <taxon>Bacteria</taxon>
        <taxon>Bacillati</taxon>
        <taxon>Bacillota</taxon>
        <taxon>Clostridia</taxon>
        <taxon>Lachnospirales</taxon>
        <taxon>Lachnospiraceae</taxon>
        <taxon>Pseudobutyrivibrio</taxon>
    </lineage>
</organism>
<dbReference type="Proteomes" id="UP000224317">
    <property type="component" value="Unassembled WGS sequence"/>
</dbReference>
<gene>
    <name evidence="2" type="ORF">CSX00_07100</name>
</gene>
<keyword evidence="3" id="KW-1185">Reference proteome</keyword>
<feature type="compositionally biased region" description="Basic residues" evidence="1">
    <location>
        <begin position="289"/>
        <end position="300"/>
    </location>
</feature>
<dbReference type="EMBL" id="PDYH01000022">
    <property type="protein sequence ID" value="PHU40332.1"/>
    <property type="molecule type" value="Genomic_DNA"/>
</dbReference>
<evidence type="ECO:0000313" key="3">
    <source>
        <dbReference type="Proteomes" id="UP000224317"/>
    </source>
</evidence>
<feature type="region of interest" description="Disordered" evidence="1">
    <location>
        <begin position="266"/>
        <end position="307"/>
    </location>
</feature>
<dbReference type="PANTHER" id="PTHR39431:SF1">
    <property type="entry name" value="FRPA_C-RELATED PROTEIN"/>
    <property type="match status" value="1"/>
</dbReference>
<evidence type="ECO:0000256" key="1">
    <source>
        <dbReference type="SAM" id="MobiDB-lite"/>
    </source>
</evidence>
<dbReference type="RefSeq" id="WP_099413281.1">
    <property type="nucleotide sequence ID" value="NZ_PDYH01000022.1"/>
</dbReference>
<evidence type="ECO:0000313" key="2">
    <source>
        <dbReference type="EMBL" id="PHU40332.1"/>
    </source>
</evidence>
<dbReference type="AlphaFoldDB" id="A0A2G3EAL4"/>
<feature type="compositionally biased region" description="Low complexity" evidence="1">
    <location>
        <begin position="269"/>
        <end position="283"/>
    </location>
</feature>
<comment type="caution">
    <text evidence="2">The sequence shown here is derived from an EMBL/GenBank/DDBJ whole genome shotgun (WGS) entry which is preliminary data.</text>
</comment>
<proteinExistence type="predicted"/>
<dbReference type="PANTHER" id="PTHR39431">
    <property type="entry name" value="FRPA/C-RELATED PROTEIN"/>
    <property type="match status" value="1"/>
</dbReference>
<name>A0A2G3EAL4_9FIRM</name>
<sequence>MRIGESNVNSYSNRQYSKTYGGGMAQGASFGGFVESRVEKEQTNYGAEGKVKTQDGREIDVDLKMEMARTKKHDTFIQMSSPLDALCDPLIINIDAKSASLSDSKFKFDLDADGKDDEISCLGKGSGFLALDKNGDGHINDGTELFGVKSGDGFKDLAEYDKDNNGWIDEDDEIFNDLKVWYRDENGIDRLIDLKEAGVGAIYLGSESTEFTMEGNDEALDGKLRRTGFFLKENGEAGTIQHVDLAIKGRENELLTVEEQMEQVLDNIKSNQSRSRRNNNNAQREAKARAQKAAKRKADLKKHYEKQEEYRKMVKEWHESKPNQNLLN</sequence>
<accession>A0A2G3EAL4</accession>
<protein>
    <recommendedName>
        <fullName evidence="4">EF-hand domain-containing protein</fullName>
    </recommendedName>
</protein>
<evidence type="ECO:0008006" key="4">
    <source>
        <dbReference type="Google" id="ProtNLM"/>
    </source>
</evidence>
<reference evidence="2" key="1">
    <citation type="submission" date="2017-10" db="EMBL/GenBank/DDBJ databases">
        <title>Resolving the taxonomy of Roseburia spp., Eubacterium rectale and Agathobacter spp. through phylogenomic analysis.</title>
        <authorList>
            <person name="Sheridan P.O."/>
            <person name="Walker A.W."/>
            <person name="Duncan S.H."/>
            <person name="Scott K.P."/>
            <person name="Toole P.W.O."/>
            <person name="Luis P."/>
            <person name="Flint H.J."/>
        </authorList>
    </citation>
    <scope>NUCLEOTIDE SEQUENCE [LARGE SCALE GENOMIC DNA]</scope>
    <source>
        <strain evidence="2">JK10</strain>
    </source>
</reference>